<reference evidence="1" key="1">
    <citation type="journal article" date="2015" name="Nature">
        <title>Complex archaea that bridge the gap between prokaryotes and eukaryotes.</title>
        <authorList>
            <person name="Spang A."/>
            <person name="Saw J.H."/>
            <person name="Jorgensen S.L."/>
            <person name="Zaremba-Niedzwiedzka K."/>
            <person name="Martijn J."/>
            <person name="Lind A.E."/>
            <person name="van Eijk R."/>
            <person name="Schleper C."/>
            <person name="Guy L."/>
            <person name="Ettema T.J."/>
        </authorList>
    </citation>
    <scope>NUCLEOTIDE SEQUENCE</scope>
</reference>
<dbReference type="Gene3D" id="1.10.400.20">
    <property type="entry name" value="putative tagatose 6-phosphate kinase domain like"/>
    <property type="match status" value="1"/>
</dbReference>
<name>A0A0F9A2M6_9ZZZZ</name>
<sequence length="43" mass="4981">SQYMPLQYLAVRNNGLENSPKSLVLHHIMQVTSRYADACFKQQ</sequence>
<dbReference type="GO" id="GO:0005975">
    <property type="term" value="P:carbohydrate metabolic process"/>
    <property type="evidence" value="ECO:0007669"/>
    <property type="project" value="InterPro"/>
</dbReference>
<dbReference type="SUPFAM" id="SSF51569">
    <property type="entry name" value="Aldolase"/>
    <property type="match status" value="1"/>
</dbReference>
<dbReference type="EMBL" id="LAZR01048246">
    <property type="protein sequence ID" value="KKK92360.1"/>
    <property type="molecule type" value="Genomic_DNA"/>
</dbReference>
<dbReference type="Pfam" id="PF08013">
    <property type="entry name" value="GatZ_KbaZ-like"/>
    <property type="match status" value="1"/>
</dbReference>
<protein>
    <submittedName>
        <fullName evidence="1">Uncharacterized protein</fullName>
    </submittedName>
</protein>
<feature type="non-terminal residue" evidence="1">
    <location>
        <position position="1"/>
    </location>
</feature>
<accession>A0A0F9A2M6</accession>
<evidence type="ECO:0000313" key="1">
    <source>
        <dbReference type="EMBL" id="KKK92360.1"/>
    </source>
</evidence>
<proteinExistence type="predicted"/>
<gene>
    <name evidence="1" type="ORF">LCGC14_2703730</name>
</gene>
<comment type="caution">
    <text evidence="1">The sequence shown here is derived from an EMBL/GenBank/DDBJ whole genome shotgun (WGS) entry which is preliminary data.</text>
</comment>
<dbReference type="AlphaFoldDB" id="A0A0F9A2M6"/>
<dbReference type="InterPro" id="IPR012062">
    <property type="entry name" value="GatZ/KbaZ-like"/>
</dbReference>
<organism evidence="1">
    <name type="scientific">marine sediment metagenome</name>
    <dbReference type="NCBI Taxonomy" id="412755"/>
    <lineage>
        <taxon>unclassified sequences</taxon>
        <taxon>metagenomes</taxon>
        <taxon>ecological metagenomes</taxon>
    </lineage>
</organism>